<dbReference type="Proteomes" id="UP000249898">
    <property type="component" value="Chromosome"/>
</dbReference>
<name>A0A2Z4PT26_9GAMM</name>
<dbReference type="RefSeq" id="WP_162690142.1">
    <property type="nucleotide sequence ID" value="NZ_CP016181.1"/>
</dbReference>
<evidence type="ECO:0000256" key="1">
    <source>
        <dbReference type="SAM" id="SignalP"/>
    </source>
</evidence>
<gene>
    <name evidence="2" type="ORF">A8139_09505</name>
</gene>
<dbReference type="Pfam" id="PF06097">
    <property type="entry name" value="DUF945"/>
    <property type="match status" value="1"/>
</dbReference>
<proteinExistence type="predicted"/>
<feature type="signal peptide" evidence="1">
    <location>
        <begin position="1"/>
        <end position="23"/>
    </location>
</feature>
<dbReference type="EMBL" id="CP016181">
    <property type="protein sequence ID" value="AWY00204.1"/>
    <property type="molecule type" value="Genomic_DNA"/>
</dbReference>
<evidence type="ECO:0000313" key="3">
    <source>
        <dbReference type="Proteomes" id="UP000249898"/>
    </source>
</evidence>
<evidence type="ECO:0000313" key="2">
    <source>
        <dbReference type="EMBL" id="AWY00204.1"/>
    </source>
</evidence>
<sequence length="450" mass="49490">MKKTLTVLVFTLVAACIVTPKIIAPTYQEKMADIVSNINNAPGYSAKIVSTNAAWFGAENKVLVSFDTAQIDPALQGEKLEAELVIETHYGPLLFSRNGVFGLYETDIRFVGETLRNELSWDESQPLYQLSVLGGFTGNFKLADTIPALSNPTNTFTFSGYAGKGEMNDKEFIYEGVLDQIDVDDVYSPTKAEGLTVSVELNADLETIMKGGFYDSMMDLSLDKLTLGMGTELSGITIGLSSALDRDTQLGSLEIGYFIKEVAYEGFTVSDLALVTELDNLSNKFFLDYKNFSDSLLAETNSPDSIYGALFVFMQDNIDELLTAKPEFNITDFSGTFPEGSFNASLTSKLADISTPTIDELTIPEFWLYNAIIAANIEADEVLVRSLAERFIADKMRAPVTAPEVKQQAQIIIDGLIQQGLMKLENDKYLSEITIEEGQGEIYGMTFPLM</sequence>
<evidence type="ECO:0008006" key="4">
    <source>
        <dbReference type="Google" id="ProtNLM"/>
    </source>
</evidence>
<dbReference type="PROSITE" id="PS51257">
    <property type="entry name" value="PROKAR_LIPOPROTEIN"/>
    <property type="match status" value="1"/>
</dbReference>
<dbReference type="AlphaFoldDB" id="A0A2Z4PT26"/>
<feature type="chain" id="PRO_5016244293" description="DUF945 domain-containing protein" evidence="1">
    <location>
        <begin position="24"/>
        <end position="450"/>
    </location>
</feature>
<keyword evidence="1" id="KW-0732">Signal</keyword>
<reference evidence="2 3" key="1">
    <citation type="submission" date="2016-06" db="EMBL/GenBank/DDBJ databases">
        <title>The sequenced genome of the ice-adhering bacterium Marinomonas primoryensis, from Antarctica.</title>
        <authorList>
            <person name="Graham L."/>
            <person name="Vance T.D.R."/>
            <person name="Davies P.L."/>
        </authorList>
    </citation>
    <scope>NUCLEOTIDE SEQUENCE [LARGE SCALE GENOMIC DNA]</scope>
    <source>
        <strain evidence="2 3">AceL</strain>
    </source>
</reference>
<dbReference type="InterPro" id="IPR010352">
    <property type="entry name" value="DUF945"/>
</dbReference>
<protein>
    <recommendedName>
        <fullName evidence="4">DUF945 domain-containing protein</fullName>
    </recommendedName>
</protein>
<organism evidence="2 3">
    <name type="scientific">Marinomonas primoryensis</name>
    <dbReference type="NCBI Taxonomy" id="178399"/>
    <lineage>
        <taxon>Bacteria</taxon>
        <taxon>Pseudomonadati</taxon>
        <taxon>Pseudomonadota</taxon>
        <taxon>Gammaproteobacteria</taxon>
        <taxon>Oceanospirillales</taxon>
        <taxon>Oceanospirillaceae</taxon>
        <taxon>Marinomonas</taxon>
    </lineage>
</organism>
<accession>A0A2Z4PT26</accession>